<dbReference type="Proteomes" id="UP000019118">
    <property type="component" value="Unassembled WGS sequence"/>
</dbReference>
<protein>
    <recommendedName>
        <fullName evidence="4">DUF4774 domain-containing protein</fullName>
    </recommendedName>
</protein>
<evidence type="ECO:0000256" key="1">
    <source>
        <dbReference type="SAM" id="MobiDB-lite"/>
    </source>
</evidence>
<evidence type="ECO:0008006" key="4">
    <source>
        <dbReference type="Google" id="ProtNLM"/>
    </source>
</evidence>
<sequence>VSSVRRLNLNEGVKKLKKLVHRQERLLIITVCLSYCYASAQHRTSSSPYLGAYSYSEGSEEFPFSQLNGPHLYSLGIENFLPFPGGKTLALSKSKISPVANSNSVEKPVQEASEPASQQVTGTAIIPLQPPPAVPVNAAAANVPTNNGAVFLGSGSLGVINLGNGAFALGSGGIGYSNQRQQPRPNGRSPLFPPLPANPNLVPAARASQVPASIPQTTWPGFQYNQQLFSPRSTQKQTDQNGYERLDAISAGFGQPTPLIRALKTRMNFATLSEPQFGVRSGDISQLPQPGSGDPIPRLPPQALIYF</sequence>
<organism evidence="2 3">
    <name type="scientific">Dendroctonus ponderosae</name>
    <name type="common">Mountain pine beetle</name>
    <dbReference type="NCBI Taxonomy" id="77166"/>
    <lineage>
        <taxon>Eukaryota</taxon>
        <taxon>Metazoa</taxon>
        <taxon>Ecdysozoa</taxon>
        <taxon>Arthropoda</taxon>
        <taxon>Hexapoda</taxon>
        <taxon>Insecta</taxon>
        <taxon>Pterygota</taxon>
        <taxon>Neoptera</taxon>
        <taxon>Endopterygota</taxon>
        <taxon>Coleoptera</taxon>
        <taxon>Polyphaga</taxon>
        <taxon>Cucujiformia</taxon>
        <taxon>Curculionidae</taxon>
        <taxon>Scolytinae</taxon>
        <taxon>Dendroctonus</taxon>
    </lineage>
</organism>
<reference evidence="3" key="1">
    <citation type="journal article" date="2013" name="Genome Biol.">
        <title>Draft genome of the mountain pine beetle, Dendroctonus ponderosae Hopkins, a major forest pest.</title>
        <authorList>
            <person name="Keeling C.I."/>
            <person name="Yuen M.M."/>
            <person name="Liao N.Y."/>
            <person name="Docking T.R."/>
            <person name="Chan S.K."/>
            <person name="Taylor G.A."/>
            <person name="Palmquist D.L."/>
            <person name="Jackman S.D."/>
            <person name="Nguyen A."/>
            <person name="Li M."/>
            <person name="Henderson H."/>
            <person name="Janes J.K."/>
            <person name="Zhao Y."/>
            <person name="Pandoh P."/>
            <person name="Moore R."/>
            <person name="Sperling F.A."/>
            <person name="Huber D.P."/>
            <person name="Birol I."/>
            <person name="Jones S.J."/>
            <person name="Bohlmann J."/>
        </authorList>
    </citation>
    <scope>NUCLEOTIDE SEQUENCE</scope>
</reference>
<evidence type="ECO:0000313" key="3">
    <source>
        <dbReference type="Proteomes" id="UP000019118"/>
    </source>
</evidence>
<dbReference type="EnsemblMetazoa" id="XM_019906161.1">
    <property type="protein sequence ID" value="XP_019761720.1"/>
    <property type="gene ID" value="LOC109538777"/>
</dbReference>
<name>A0AAR5PL21_DENPD</name>
<keyword evidence="3" id="KW-1185">Reference proteome</keyword>
<proteinExistence type="predicted"/>
<feature type="region of interest" description="Disordered" evidence="1">
    <location>
        <begin position="279"/>
        <end position="299"/>
    </location>
</feature>
<evidence type="ECO:0000313" key="2">
    <source>
        <dbReference type="EnsemblMetazoa" id="XP_019761720.1"/>
    </source>
</evidence>
<feature type="region of interest" description="Disordered" evidence="1">
    <location>
        <begin position="176"/>
        <end position="202"/>
    </location>
</feature>
<reference evidence="2" key="2">
    <citation type="submission" date="2024-08" db="UniProtKB">
        <authorList>
            <consortium name="EnsemblMetazoa"/>
        </authorList>
    </citation>
    <scope>IDENTIFICATION</scope>
</reference>
<accession>A0AAR5PL21</accession>
<dbReference type="AlphaFoldDB" id="A0AAR5PL21"/>